<proteinExistence type="inferred from homology"/>
<dbReference type="RefSeq" id="WP_344935800.1">
    <property type="nucleotide sequence ID" value="NZ_BAAAZR010000002.1"/>
</dbReference>
<evidence type="ECO:0000313" key="5">
    <source>
        <dbReference type="EMBL" id="GAA3796154.1"/>
    </source>
</evidence>
<dbReference type="Pfam" id="PF01648">
    <property type="entry name" value="ACPS"/>
    <property type="match status" value="1"/>
</dbReference>
<dbReference type="PANTHER" id="PTHR12215">
    <property type="entry name" value="PHOSPHOPANTETHEINE TRANSFERASE"/>
    <property type="match status" value="1"/>
</dbReference>
<dbReference type="EMBL" id="BAAAZR010000002">
    <property type="protein sequence ID" value="GAA3796154.1"/>
    <property type="molecule type" value="Genomic_DNA"/>
</dbReference>
<dbReference type="SUPFAM" id="SSF56214">
    <property type="entry name" value="4'-phosphopantetheinyl transferase"/>
    <property type="match status" value="2"/>
</dbReference>
<dbReference type="InterPro" id="IPR037143">
    <property type="entry name" value="4-PPantetheinyl_Trfase_dom_sf"/>
</dbReference>
<evidence type="ECO:0000259" key="3">
    <source>
        <dbReference type="Pfam" id="PF01648"/>
    </source>
</evidence>
<dbReference type="InterPro" id="IPR050559">
    <property type="entry name" value="P-Pant_transferase_sf"/>
</dbReference>
<evidence type="ECO:0000259" key="4">
    <source>
        <dbReference type="Pfam" id="PF22624"/>
    </source>
</evidence>
<evidence type="ECO:0000256" key="2">
    <source>
        <dbReference type="ARBA" id="ARBA00022679"/>
    </source>
</evidence>
<dbReference type="GO" id="GO:0016740">
    <property type="term" value="F:transferase activity"/>
    <property type="evidence" value="ECO:0007669"/>
    <property type="project" value="UniProtKB-KW"/>
</dbReference>
<dbReference type="Proteomes" id="UP001500888">
    <property type="component" value="Unassembled WGS sequence"/>
</dbReference>
<comment type="caution">
    <text evidence="5">The sequence shown here is derived from an EMBL/GenBank/DDBJ whole genome shotgun (WGS) entry which is preliminary data.</text>
</comment>
<organism evidence="5 6">
    <name type="scientific">Sphaerisporangium flaviroseum</name>
    <dbReference type="NCBI Taxonomy" id="509199"/>
    <lineage>
        <taxon>Bacteria</taxon>
        <taxon>Bacillati</taxon>
        <taxon>Actinomycetota</taxon>
        <taxon>Actinomycetes</taxon>
        <taxon>Streptosporangiales</taxon>
        <taxon>Streptosporangiaceae</taxon>
        <taxon>Sphaerisporangium</taxon>
    </lineage>
</organism>
<feature type="domain" description="4'-phosphopantetheinyl transferase" evidence="3">
    <location>
        <begin position="116"/>
        <end position="216"/>
    </location>
</feature>
<protein>
    <submittedName>
        <fullName evidence="5">4'-phosphopantetheinyl transferase superfamily protein</fullName>
    </submittedName>
</protein>
<dbReference type="Pfam" id="PF22624">
    <property type="entry name" value="AASDHPPT_N"/>
    <property type="match status" value="1"/>
</dbReference>
<keyword evidence="2 5" id="KW-0808">Transferase</keyword>
<evidence type="ECO:0000256" key="1">
    <source>
        <dbReference type="ARBA" id="ARBA00010990"/>
    </source>
</evidence>
<evidence type="ECO:0000313" key="6">
    <source>
        <dbReference type="Proteomes" id="UP001500888"/>
    </source>
</evidence>
<dbReference type="InterPro" id="IPR008278">
    <property type="entry name" value="4-PPantetheinyl_Trfase_dom"/>
</dbReference>
<dbReference type="Gene3D" id="3.90.470.20">
    <property type="entry name" value="4'-phosphopantetheinyl transferase domain"/>
    <property type="match status" value="2"/>
</dbReference>
<dbReference type="PANTHER" id="PTHR12215:SF10">
    <property type="entry name" value="L-AMINOADIPATE-SEMIALDEHYDE DEHYDROGENASE-PHOSPHOPANTETHEINYL TRANSFERASE"/>
    <property type="match status" value="1"/>
</dbReference>
<name>A0ABP7HMT3_9ACTN</name>
<comment type="similarity">
    <text evidence="1">Belongs to the P-Pant transferase superfamily. Gsp/Sfp/HetI/AcpT family.</text>
</comment>
<keyword evidence="6" id="KW-1185">Reference proteome</keyword>
<feature type="domain" description="4'-phosphopantetheinyl transferase N-terminal" evidence="4">
    <location>
        <begin position="17"/>
        <end position="110"/>
    </location>
</feature>
<sequence length="252" mass="27266">MNALALKTGECRVWWADPQEQPIETLISVLNDSELRRAATYRREPDRRRNLTASWLLRTAAAEQLGTSPENVPLIRRCGRCDKPHGRPYILTDDGLHASISHSGNRVAVALTTAGPVGVDVEEVPSAPVSELVRCALSPTEQTILRALPERDQQAGFARMWVCKEAVLKATGHGLRIPPDKVEVSPPREKPALLSWPLDIAPGSVQMSILYPGEGYAGVVAVLSDGRPITVSESDVTDLRAISLYAAAPVAA</sequence>
<reference evidence="6" key="1">
    <citation type="journal article" date="2019" name="Int. J. Syst. Evol. Microbiol.">
        <title>The Global Catalogue of Microorganisms (GCM) 10K type strain sequencing project: providing services to taxonomists for standard genome sequencing and annotation.</title>
        <authorList>
            <consortium name="The Broad Institute Genomics Platform"/>
            <consortium name="The Broad Institute Genome Sequencing Center for Infectious Disease"/>
            <person name="Wu L."/>
            <person name="Ma J."/>
        </authorList>
    </citation>
    <scope>NUCLEOTIDE SEQUENCE [LARGE SCALE GENOMIC DNA]</scope>
    <source>
        <strain evidence="6">JCM 16908</strain>
    </source>
</reference>
<dbReference type="InterPro" id="IPR055066">
    <property type="entry name" value="AASDHPPT_N"/>
</dbReference>
<accession>A0ABP7HMT3</accession>
<gene>
    <name evidence="5" type="ORF">GCM10022226_14340</name>
</gene>